<gene>
    <name evidence="5" type="ORF">KDA27_25485</name>
</gene>
<dbReference type="InterPro" id="IPR051531">
    <property type="entry name" value="N-acetyltransferase"/>
</dbReference>
<dbReference type="InterPro" id="IPR016181">
    <property type="entry name" value="Acyl_CoA_acyltransferase"/>
</dbReference>
<dbReference type="PROSITE" id="PS51186">
    <property type="entry name" value="GNAT"/>
    <property type="match status" value="1"/>
</dbReference>
<name>A0A956SFU0_UNCEI</name>
<comment type="caution">
    <text evidence="5">The sequence shown here is derived from an EMBL/GenBank/DDBJ whole genome shotgun (WGS) entry which is preliminary data.</text>
</comment>
<dbReference type="Pfam" id="PF13302">
    <property type="entry name" value="Acetyltransf_3"/>
    <property type="match status" value="1"/>
</dbReference>
<dbReference type="Gene3D" id="3.40.630.30">
    <property type="match status" value="1"/>
</dbReference>
<evidence type="ECO:0000256" key="3">
    <source>
        <dbReference type="ARBA" id="ARBA00038502"/>
    </source>
</evidence>
<dbReference type="GO" id="GO:0016747">
    <property type="term" value="F:acyltransferase activity, transferring groups other than amino-acyl groups"/>
    <property type="evidence" value="ECO:0007669"/>
    <property type="project" value="InterPro"/>
</dbReference>
<dbReference type="AlphaFoldDB" id="A0A956SFU0"/>
<evidence type="ECO:0000259" key="4">
    <source>
        <dbReference type="PROSITE" id="PS51186"/>
    </source>
</evidence>
<accession>A0A956SFU0</accession>
<organism evidence="5 6">
    <name type="scientific">Eiseniibacteriota bacterium</name>
    <dbReference type="NCBI Taxonomy" id="2212470"/>
    <lineage>
        <taxon>Bacteria</taxon>
        <taxon>Candidatus Eiseniibacteriota</taxon>
    </lineage>
</organism>
<protein>
    <submittedName>
        <fullName evidence="5">GNAT family N-acetyltransferase</fullName>
    </submittedName>
</protein>
<keyword evidence="1" id="KW-0808">Transferase</keyword>
<evidence type="ECO:0000256" key="1">
    <source>
        <dbReference type="ARBA" id="ARBA00022679"/>
    </source>
</evidence>
<reference evidence="5" key="2">
    <citation type="journal article" date="2021" name="Microbiome">
        <title>Successional dynamics and alternative stable states in a saline activated sludge microbial community over 9 years.</title>
        <authorList>
            <person name="Wang Y."/>
            <person name="Ye J."/>
            <person name="Ju F."/>
            <person name="Liu L."/>
            <person name="Boyd J.A."/>
            <person name="Deng Y."/>
            <person name="Parks D.H."/>
            <person name="Jiang X."/>
            <person name="Yin X."/>
            <person name="Woodcroft B.J."/>
            <person name="Tyson G.W."/>
            <person name="Hugenholtz P."/>
            <person name="Polz M.F."/>
            <person name="Zhang T."/>
        </authorList>
    </citation>
    <scope>NUCLEOTIDE SEQUENCE</scope>
    <source>
        <strain evidence="5">HKST-UBA02</strain>
    </source>
</reference>
<evidence type="ECO:0000313" key="5">
    <source>
        <dbReference type="EMBL" id="MCA9759172.1"/>
    </source>
</evidence>
<keyword evidence="2" id="KW-0012">Acyltransferase</keyword>
<reference evidence="5" key="1">
    <citation type="submission" date="2020-04" db="EMBL/GenBank/DDBJ databases">
        <authorList>
            <person name="Zhang T."/>
        </authorList>
    </citation>
    <scope>NUCLEOTIDE SEQUENCE</scope>
    <source>
        <strain evidence="5">HKST-UBA02</strain>
    </source>
</reference>
<feature type="domain" description="N-acetyltransferase" evidence="4">
    <location>
        <begin position="8"/>
        <end position="166"/>
    </location>
</feature>
<dbReference type="InterPro" id="IPR000182">
    <property type="entry name" value="GNAT_dom"/>
</dbReference>
<sequence length="174" mass="19972">MSPEQRRVRLRLLEPGDAEILYPLVANRRVTDTLSWDGPVSLDDLREALDERRKAAAEGRYRYYTIVEAATGQPTGCATLRPLDAFRADIGLWIGEPYWGKGYGTETIRQIVELGFGELPLEKIEATVFEGNWGSRRIFEKNGFQLEGTIRRSIRKRGVLLDQWLLGLLREEYE</sequence>
<dbReference type="PANTHER" id="PTHR43792">
    <property type="entry name" value="GNAT FAMILY, PUTATIVE (AFU_ORTHOLOGUE AFUA_3G00765)-RELATED-RELATED"/>
    <property type="match status" value="1"/>
</dbReference>
<proteinExistence type="inferred from homology"/>
<dbReference type="PANTHER" id="PTHR43792:SF8">
    <property type="entry name" value="[RIBOSOMAL PROTEIN US5]-ALANINE N-ACETYLTRANSFERASE"/>
    <property type="match status" value="1"/>
</dbReference>
<evidence type="ECO:0000313" key="6">
    <source>
        <dbReference type="Proteomes" id="UP000739538"/>
    </source>
</evidence>
<dbReference type="SUPFAM" id="SSF55729">
    <property type="entry name" value="Acyl-CoA N-acyltransferases (Nat)"/>
    <property type="match status" value="1"/>
</dbReference>
<evidence type="ECO:0000256" key="2">
    <source>
        <dbReference type="ARBA" id="ARBA00023315"/>
    </source>
</evidence>
<comment type="similarity">
    <text evidence="3">Belongs to the acetyltransferase family. RimJ subfamily.</text>
</comment>
<dbReference type="EMBL" id="JAGQHS010000278">
    <property type="protein sequence ID" value="MCA9759172.1"/>
    <property type="molecule type" value="Genomic_DNA"/>
</dbReference>
<dbReference type="Proteomes" id="UP000739538">
    <property type="component" value="Unassembled WGS sequence"/>
</dbReference>